<dbReference type="InterPro" id="IPR012363">
    <property type="entry name" value="PduX"/>
</dbReference>
<evidence type="ECO:0000259" key="2">
    <source>
        <dbReference type="Pfam" id="PF00288"/>
    </source>
</evidence>
<dbReference type="InterPro" id="IPR014721">
    <property type="entry name" value="Ribsml_uS5_D2-typ_fold_subgr"/>
</dbReference>
<protein>
    <submittedName>
        <fullName evidence="3">Kinase</fullName>
    </submittedName>
</protein>
<organism evidence="3 4">
    <name type="scientific">Streptomyces tremellae</name>
    <dbReference type="NCBI Taxonomy" id="1124239"/>
    <lineage>
        <taxon>Bacteria</taxon>
        <taxon>Bacillati</taxon>
        <taxon>Actinomycetota</taxon>
        <taxon>Actinomycetes</taxon>
        <taxon>Kitasatosporales</taxon>
        <taxon>Streptomycetaceae</taxon>
        <taxon>Streptomyces</taxon>
    </lineage>
</organism>
<dbReference type="Gene3D" id="3.30.230.10">
    <property type="match status" value="1"/>
</dbReference>
<keyword evidence="1 3" id="KW-0418">Kinase</keyword>
<comment type="caution">
    <text evidence="3">The sequence shown here is derived from an EMBL/GenBank/DDBJ whole genome shotgun (WGS) entry which is preliminary data.</text>
</comment>
<accession>A0ABP7EER8</accession>
<dbReference type="RefSeq" id="WP_345642211.1">
    <property type="nucleotide sequence ID" value="NZ_BAABEP010000005.1"/>
</dbReference>
<proteinExistence type="predicted"/>
<sequence length="306" mass="31521">MRRAALVARRPGVDLREGAGCACGTFGELLQGVLPGGADFLVTFPISLGSRAWFRYIPDGPLKVFPSHKTKSLRLARAMCEAQGAVGGGSLVLDSGLAVGKGLASSSADLVATARAVGGALGCDTSPAAVEGWLRPIEPTDGVMHPGIVAFEHRAVRLRASLGTLPPATVVAVDEGGRLDTVAFNRRPAHRTPAQRHEYGRLLSDLTAAVGDGDLARVGAVATRSAVLNQRLAPKRNLDAMIRISAGTGALGVVCTHSGTMLGLLLDEGDPDHRHRLPAVVAACSRLPGATTVFRSSTSPGSAHAA</sequence>
<gene>
    <name evidence="3" type="ORF">GCM10023082_12210</name>
</gene>
<dbReference type="InterPro" id="IPR020568">
    <property type="entry name" value="Ribosomal_Su5_D2-typ_SF"/>
</dbReference>
<evidence type="ECO:0000256" key="1">
    <source>
        <dbReference type="ARBA" id="ARBA00022777"/>
    </source>
</evidence>
<feature type="domain" description="GHMP kinase N-terminal" evidence="2">
    <location>
        <begin position="74"/>
        <end position="130"/>
    </location>
</feature>
<dbReference type="Pfam" id="PF00288">
    <property type="entry name" value="GHMP_kinases_N"/>
    <property type="match status" value="1"/>
</dbReference>
<dbReference type="InterPro" id="IPR006204">
    <property type="entry name" value="GHMP_kinase_N_dom"/>
</dbReference>
<evidence type="ECO:0000313" key="3">
    <source>
        <dbReference type="EMBL" id="GAA3716104.1"/>
    </source>
</evidence>
<dbReference type="PIRSF" id="PIRSF033887">
    <property type="entry name" value="PduX"/>
    <property type="match status" value="1"/>
</dbReference>
<evidence type="ECO:0000313" key="4">
    <source>
        <dbReference type="Proteomes" id="UP001499884"/>
    </source>
</evidence>
<keyword evidence="4" id="KW-1185">Reference proteome</keyword>
<dbReference type="EMBL" id="BAABEP010000005">
    <property type="protein sequence ID" value="GAA3716104.1"/>
    <property type="molecule type" value="Genomic_DNA"/>
</dbReference>
<keyword evidence="1 3" id="KW-0808">Transferase</keyword>
<dbReference type="SUPFAM" id="SSF54211">
    <property type="entry name" value="Ribosomal protein S5 domain 2-like"/>
    <property type="match status" value="1"/>
</dbReference>
<dbReference type="Proteomes" id="UP001499884">
    <property type="component" value="Unassembled WGS sequence"/>
</dbReference>
<name>A0ABP7EER8_9ACTN</name>
<dbReference type="GO" id="GO:0016301">
    <property type="term" value="F:kinase activity"/>
    <property type="evidence" value="ECO:0007669"/>
    <property type="project" value="UniProtKB-KW"/>
</dbReference>
<reference evidence="4" key="1">
    <citation type="journal article" date="2019" name="Int. J. Syst. Evol. Microbiol.">
        <title>The Global Catalogue of Microorganisms (GCM) 10K type strain sequencing project: providing services to taxonomists for standard genome sequencing and annotation.</title>
        <authorList>
            <consortium name="The Broad Institute Genomics Platform"/>
            <consortium name="The Broad Institute Genome Sequencing Center for Infectious Disease"/>
            <person name="Wu L."/>
            <person name="Ma J."/>
        </authorList>
    </citation>
    <scope>NUCLEOTIDE SEQUENCE [LARGE SCALE GENOMIC DNA]</scope>
    <source>
        <strain evidence="4">JCM 30846</strain>
    </source>
</reference>